<gene>
    <name evidence="1" type="ORF">SAMN04488513_101570</name>
</gene>
<protein>
    <submittedName>
        <fullName evidence="1">Uncharacterized protein</fullName>
    </submittedName>
</protein>
<dbReference type="STRING" id="192903.SAMN04488513_101570"/>
<evidence type="ECO:0000313" key="2">
    <source>
        <dbReference type="Proteomes" id="UP000184543"/>
    </source>
</evidence>
<organism evidence="1 2">
    <name type="scientific">Pseudozobellia thermophila</name>
    <dbReference type="NCBI Taxonomy" id="192903"/>
    <lineage>
        <taxon>Bacteria</taxon>
        <taxon>Pseudomonadati</taxon>
        <taxon>Bacteroidota</taxon>
        <taxon>Flavobacteriia</taxon>
        <taxon>Flavobacteriales</taxon>
        <taxon>Flavobacteriaceae</taxon>
        <taxon>Pseudozobellia</taxon>
    </lineage>
</organism>
<name>A0A1M6BXF7_9FLAO</name>
<reference evidence="2" key="1">
    <citation type="submission" date="2016-11" db="EMBL/GenBank/DDBJ databases">
        <authorList>
            <person name="Varghese N."/>
            <person name="Submissions S."/>
        </authorList>
    </citation>
    <scope>NUCLEOTIDE SEQUENCE [LARGE SCALE GENOMIC DNA]</scope>
    <source>
        <strain evidence="2">DSM 19858</strain>
    </source>
</reference>
<accession>A0A1M6BXF7</accession>
<dbReference type="OrthoDB" id="1160164at2"/>
<keyword evidence="2" id="KW-1185">Reference proteome</keyword>
<sequence length="200" mass="22429">MGLKPLVLILVSAYLCLGTSCKRTRSKSDIDIEFTSDTLEVAYTYWWEESGPFIGYCGEDYSLAFAGTITDLENPTHDPGPLYTSQWGTIALDRVFKINNPPSGGYENQKYFRSDCFNDLELSVGDKVLVFCYEYEGGLSIPGDKSILKIGGMDHPLVKSIKNYIDADQDPLAIQKDSTLWGAYGFNDKLAQHIRCRQNH</sequence>
<dbReference type="EMBL" id="FQYU01000001">
    <property type="protein sequence ID" value="SHI53469.1"/>
    <property type="molecule type" value="Genomic_DNA"/>
</dbReference>
<dbReference type="AlphaFoldDB" id="A0A1M6BXF7"/>
<dbReference type="PROSITE" id="PS51257">
    <property type="entry name" value="PROKAR_LIPOPROTEIN"/>
    <property type="match status" value="1"/>
</dbReference>
<evidence type="ECO:0000313" key="1">
    <source>
        <dbReference type="EMBL" id="SHI53469.1"/>
    </source>
</evidence>
<proteinExistence type="predicted"/>
<dbReference type="Proteomes" id="UP000184543">
    <property type="component" value="Unassembled WGS sequence"/>
</dbReference>
<dbReference type="RefSeq" id="WP_072988170.1">
    <property type="nucleotide sequence ID" value="NZ_FQYU01000001.1"/>
</dbReference>